<evidence type="ECO:0000256" key="10">
    <source>
        <dbReference type="PIRNR" id="PIRNR000804"/>
    </source>
</evidence>
<evidence type="ECO:0000313" key="14">
    <source>
        <dbReference type="EMBL" id="PGT99867.1"/>
    </source>
</evidence>
<dbReference type="CDD" id="cd00140">
    <property type="entry name" value="beta_clamp"/>
    <property type="match status" value="1"/>
</dbReference>
<dbReference type="Proteomes" id="UP000225766">
    <property type="component" value="Unassembled WGS sequence"/>
</dbReference>
<protein>
    <recommendedName>
        <fullName evidence="3 10">Beta sliding clamp</fullName>
    </recommendedName>
</protein>
<comment type="similarity">
    <text evidence="2 10">Belongs to the beta sliding clamp family.</text>
</comment>
<evidence type="ECO:0000259" key="12">
    <source>
        <dbReference type="Pfam" id="PF02767"/>
    </source>
</evidence>
<feature type="domain" description="DNA polymerase III beta sliding clamp N-terminal" evidence="11">
    <location>
        <begin position="20"/>
        <end position="143"/>
    </location>
</feature>
<dbReference type="InterPro" id="IPR022634">
    <property type="entry name" value="DNA_polIII_beta_N"/>
</dbReference>
<proteinExistence type="inferred from homology"/>
<dbReference type="GO" id="GO:0006271">
    <property type="term" value="P:DNA strand elongation involved in DNA replication"/>
    <property type="evidence" value="ECO:0007669"/>
    <property type="project" value="TreeGrafter"/>
</dbReference>
<comment type="subunit">
    <text evidence="10">Forms a ring-shaped head-to-tail homodimer around DNA.</text>
</comment>
<dbReference type="PIRSF" id="PIRSF000804">
    <property type="entry name" value="DNA_pol_III_b"/>
    <property type="match status" value="1"/>
</dbReference>
<dbReference type="GO" id="GO:0005737">
    <property type="term" value="C:cytoplasm"/>
    <property type="evidence" value="ECO:0007669"/>
    <property type="project" value="UniProtKB-SubCell"/>
</dbReference>
<evidence type="ECO:0000256" key="2">
    <source>
        <dbReference type="ARBA" id="ARBA00010752"/>
    </source>
</evidence>
<dbReference type="PANTHER" id="PTHR30478">
    <property type="entry name" value="DNA POLYMERASE III SUBUNIT BETA"/>
    <property type="match status" value="1"/>
</dbReference>
<dbReference type="SMART" id="SM00480">
    <property type="entry name" value="POL3Bc"/>
    <property type="match status" value="1"/>
</dbReference>
<evidence type="ECO:0000256" key="6">
    <source>
        <dbReference type="ARBA" id="ARBA00022695"/>
    </source>
</evidence>
<dbReference type="Gene3D" id="3.70.10.10">
    <property type="match status" value="1"/>
</dbReference>
<keyword evidence="6 10" id="KW-0548">Nucleotidyltransferase</keyword>
<dbReference type="InterPro" id="IPR001001">
    <property type="entry name" value="DNA_polIII_beta"/>
</dbReference>
<dbReference type="InterPro" id="IPR022635">
    <property type="entry name" value="DNA_polIII_beta_C"/>
</dbReference>
<keyword evidence="5 10" id="KW-0808">Transferase</keyword>
<dbReference type="PANTHER" id="PTHR30478:SF0">
    <property type="entry name" value="BETA SLIDING CLAMP"/>
    <property type="match status" value="1"/>
</dbReference>
<evidence type="ECO:0000256" key="9">
    <source>
        <dbReference type="ARBA" id="ARBA00023125"/>
    </source>
</evidence>
<keyword evidence="9" id="KW-0238">DNA-binding</keyword>
<sequence length="389" mass="43282">MISCSFLYKKFEREKEFKVKFNIDRTLFISKLEKAANIINPKHSIPIMQGVLLEVRPEGMLLTGTNGTETISIYTQFNGDIGECEVAGKAVFAPGPILKIIKKYRGPVLTIEVNKENEQLVFKENEKKSFSFLTLEVEEFPNLTFEQGKVLGHLPSGALSTIGEQTLHAVSASETRPVLTGVNFIVTNDKLTCIATDSFRLSKSTYPVTNSSIKEEAKFVVPAPSLKNAIRICEDQDTVKLMATETQLIVRGGSVVYQTRLLEGAYPDTNRLIPSSYDSKVSILKEDLLNTIEQIQFISETVLMESKDLFFSCTPGKKEVGNAQIDLTADMEGDINVMCNARYLIDAIKTVHSPEIVIDFTLRNNAPGPFVLKGSNEDDKLQLILPVRM</sequence>
<dbReference type="Pfam" id="PF00712">
    <property type="entry name" value="DNA_pol3_beta"/>
    <property type="match status" value="1"/>
</dbReference>
<dbReference type="InterPro" id="IPR046938">
    <property type="entry name" value="DNA_clamp_sf"/>
</dbReference>
<dbReference type="Gene3D" id="3.10.150.10">
    <property type="entry name" value="DNA Polymerase III, subunit A, domain 2"/>
    <property type="match status" value="1"/>
</dbReference>
<evidence type="ECO:0000256" key="3">
    <source>
        <dbReference type="ARBA" id="ARBA00021035"/>
    </source>
</evidence>
<keyword evidence="4 10" id="KW-0963">Cytoplasm</keyword>
<gene>
    <name evidence="14" type="primary">dnaN</name>
    <name evidence="14" type="ORF">COD19_18215</name>
</gene>
<reference evidence="14 15" key="1">
    <citation type="submission" date="2017-09" db="EMBL/GenBank/DDBJ databases">
        <title>Large-scale bioinformatics analysis of Bacillus genomes uncovers conserved roles of natural products in bacterial physiology.</title>
        <authorList>
            <consortium name="Agbiome Team Llc"/>
            <person name="Bleich R.M."/>
            <person name="Grubbs K.J."/>
            <person name="Santa Maria K.C."/>
            <person name="Allen S.E."/>
            <person name="Farag S."/>
            <person name="Shank E.A."/>
            <person name="Bowers A."/>
        </authorList>
    </citation>
    <scope>NUCLEOTIDE SEQUENCE [LARGE SCALE GENOMIC DNA]</scope>
    <source>
        <strain evidence="14 15">AFS040105</strain>
    </source>
</reference>
<evidence type="ECO:0000256" key="7">
    <source>
        <dbReference type="ARBA" id="ARBA00022705"/>
    </source>
</evidence>
<dbReference type="NCBIfam" id="TIGR00663">
    <property type="entry name" value="dnan"/>
    <property type="match status" value="1"/>
</dbReference>
<dbReference type="Pfam" id="PF02768">
    <property type="entry name" value="DNA_pol3_beta_3"/>
    <property type="match status" value="1"/>
</dbReference>
<dbReference type="AlphaFoldDB" id="A0A2C1LN21"/>
<feature type="domain" description="DNA polymerase III beta sliding clamp C-terminal" evidence="13">
    <location>
        <begin position="271"/>
        <end position="388"/>
    </location>
</feature>
<dbReference type="GO" id="GO:0003677">
    <property type="term" value="F:DNA binding"/>
    <property type="evidence" value="ECO:0007669"/>
    <property type="project" value="UniProtKB-UniRule"/>
</dbReference>
<name>A0A2C1LN21_BACCE</name>
<evidence type="ECO:0000256" key="1">
    <source>
        <dbReference type="ARBA" id="ARBA00004496"/>
    </source>
</evidence>
<evidence type="ECO:0000256" key="8">
    <source>
        <dbReference type="ARBA" id="ARBA00022932"/>
    </source>
</evidence>
<dbReference type="EMBL" id="NUMG01000025">
    <property type="protein sequence ID" value="PGT99867.1"/>
    <property type="molecule type" value="Genomic_DNA"/>
</dbReference>
<dbReference type="GO" id="GO:0008408">
    <property type="term" value="F:3'-5' exonuclease activity"/>
    <property type="evidence" value="ECO:0007669"/>
    <property type="project" value="InterPro"/>
</dbReference>
<dbReference type="GO" id="GO:0003887">
    <property type="term" value="F:DNA-directed DNA polymerase activity"/>
    <property type="evidence" value="ECO:0007669"/>
    <property type="project" value="UniProtKB-UniRule"/>
</dbReference>
<keyword evidence="7 10" id="KW-0235">DNA replication</keyword>
<evidence type="ECO:0000256" key="5">
    <source>
        <dbReference type="ARBA" id="ARBA00022679"/>
    </source>
</evidence>
<evidence type="ECO:0000259" key="11">
    <source>
        <dbReference type="Pfam" id="PF00712"/>
    </source>
</evidence>
<evidence type="ECO:0000259" key="13">
    <source>
        <dbReference type="Pfam" id="PF02768"/>
    </source>
</evidence>
<comment type="subcellular location">
    <subcellularLocation>
        <location evidence="1 10">Cytoplasm</location>
    </subcellularLocation>
</comment>
<organism evidence="14 15">
    <name type="scientific">Bacillus cereus</name>
    <dbReference type="NCBI Taxonomy" id="1396"/>
    <lineage>
        <taxon>Bacteria</taxon>
        <taxon>Bacillati</taxon>
        <taxon>Bacillota</taxon>
        <taxon>Bacilli</taxon>
        <taxon>Bacillales</taxon>
        <taxon>Bacillaceae</taxon>
        <taxon>Bacillus</taxon>
        <taxon>Bacillus cereus group</taxon>
    </lineage>
</organism>
<dbReference type="Pfam" id="PF02767">
    <property type="entry name" value="DNA_pol3_beta_2"/>
    <property type="match status" value="1"/>
</dbReference>
<feature type="domain" description="DNA polymerase III beta sliding clamp central" evidence="12">
    <location>
        <begin position="155"/>
        <end position="268"/>
    </location>
</feature>
<evidence type="ECO:0000313" key="15">
    <source>
        <dbReference type="Proteomes" id="UP000225766"/>
    </source>
</evidence>
<keyword evidence="8 10" id="KW-0239">DNA-directed DNA polymerase</keyword>
<comment type="caution">
    <text evidence="14">The sequence shown here is derived from an EMBL/GenBank/DDBJ whole genome shotgun (WGS) entry which is preliminary data.</text>
</comment>
<comment type="function">
    <text evidence="10">Confers DNA tethering and processivity to DNA polymerases and other proteins. Acts as a clamp, forming a ring around DNA (a reaction catalyzed by the clamp-loading complex) which diffuses in an ATP-independent manner freely and bidirectionally along dsDNA. Initially characterized for its ability to contact the catalytic subunit of DNA polymerase III (Pol III), a complex, multichain enzyme responsible for most of the replicative synthesis in bacteria; Pol III exhibits 3'-5' exonuclease proofreading activity. The beta chain is required for initiation of replication as well as for processivity of DNA replication.</text>
</comment>
<dbReference type="SUPFAM" id="SSF55979">
    <property type="entry name" value="DNA clamp"/>
    <property type="match status" value="3"/>
</dbReference>
<dbReference type="GO" id="GO:0009360">
    <property type="term" value="C:DNA polymerase III complex"/>
    <property type="evidence" value="ECO:0007669"/>
    <property type="project" value="InterPro"/>
</dbReference>
<dbReference type="InterPro" id="IPR022637">
    <property type="entry name" value="DNA_polIII_beta_cen"/>
</dbReference>
<accession>A0A2C1LN21</accession>
<evidence type="ECO:0000256" key="4">
    <source>
        <dbReference type="ARBA" id="ARBA00022490"/>
    </source>
</evidence>